<comment type="caution">
    <text evidence="2">The sequence shown here is derived from an EMBL/GenBank/DDBJ whole genome shotgun (WGS) entry which is preliminary data.</text>
</comment>
<protein>
    <submittedName>
        <fullName evidence="2">Uncharacterized protein</fullName>
    </submittedName>
</protein>
<dbReference type="AlphaFoldDB" id="A0A1F4VSC4"/>
<evidence type="ECO:0000256" key="1">
    <source>
        <dbReference type="SAM" id="MobiDB-lite"/>
    </source>
</evidence>
<reference evidence="2 3" key="1">
    <citation type="journal article" date="2016" name="Nat. Commun.">
        <title>Thousands of microbial genomes shed light on interconnected biogeochemical processes in an aquifer system.</title>
        <authorList>
            <person name="Anantharaman K."/>
            <person name="Brown C.T."/>
            <person name="Hug L.A."/>
            <person name="Sharon I."/>
            <person name="Castelle C.J."/>
            <person name="Probst A.J."/>
            <person name="Thomas B.C."/>
            <person name="Singh A."/>
            <person name="Wilkins M.J."/>
            <person name="Karaoz U."/>
            <person name="Brodie E.L."/>
            <person name="Williams K.H."/>
            <person name="Hubbard S.S."/>
            <person name="Banfield J.F."/>
        </authorList>
    </citation>
    <scope>NUCLEOTIDE SEQUENCE [LARGE SCALE GENOMIC DNA]</scope>
</reference>
<evidence type="ECO:0000313" key="2">
    <source>
        <dbReference type="EMBL" id="OGC59955.1"/>
    </source>
</evidence>
<name>A0A1F4VSC4_UNCKA</name>
<organism evidence="2 3">
    <name type="scientific">candidate division WWE3 bacterium RIFCSPLOWO2_01_FULL_42_11</name>
    <dbReference type="NCBI Taxonomy" id="1802627"/>
    <lineage>
        <taxon>Bacteria</taxon>
        <taxon>Katanobacteria</taxon>
    </lineage>
</organism>
<feature type="compositionally biased region" description="Polar residues" evidence="1">
    <location>
        <begin position="119"/>
        <end position="146"/>
    </location>
</feature>
<feature type="region of interest" description="Disordered" evidence="1">
    <location>
        <begin position="117"/>
        <end position="178"/>
    </location>
</feature>
<gene>
    <name evidence="2" type="ORF">A3A70_02935</name>
</gene>
<accession>A0A1F4VSC4</accession>
<dbReference type="STRING" id="1802627.A3A70_02935"/>
<evidence type="ECO:0000313" key="3">
    <source>
        <dbReference type="Proteomes" id="UP000178964"/>
    </source>
</evidence>
<proteinExistence type="predicted"/>
<sequence>MKKNPLFKKLRGYQKAPRDRFYLLHMGVLTTEEFVVYELCIAITDWDDGKGHDEIYGKFQATNKQIAEICGWKSDSQVSRIRKSLLNKGQFIKEGEQFRVEGFEKWQLRKNPLAKMQANRANPQPRIANSQGELAKTQDVQVQNSDYPLVSSKGELSLPSTDEKTSDSEEVDPDDIPF</sequence>
<feature type="compositionally biased region" description="Acidic residues" evidence="1">
    <location>
        <begin position="168"/>
        <end position="178"/>
    </location>
</feature>
<dbReference type="EMBL" id="MEVK01000003">
    <property type="protein sequence ID" value="OGC59955.1"/>
    <property type="molecule type" value="Genomic_DNA"/>
</dbReference>
<dbReference type="Proteomes" id="UP000178964">
    <property type="component" value="Unassembled WGS sequence"/>
</dbReference>